<sequence>MLIIALVQIHTPMMIVLIHDVPRSTATLVSDRPIFAVVVAKVRQHLALVHLAQRFVVPIAAIVGAIAEHTAGNADTALAPEQIRTGTDEGRVPA</sequence>
<evidence type="ECO:0000313" key="1">
    <source>
        <dbReference type="EMBL" id="MBW48687.1"/>
    </source>
</evidence>
<organism evidence="1">
    <name type="scientific">Anopheles triannulatus</name>
    <dbReference type="NCBI Taxonomy" id="58253"/>
    <lineage>
        <taxon>Eukaryota</taxon>
        <taxon>Metazoa</taxon>
        <taxon>Ecdysozoa</taxon>
        <taxon>Arthropoda</taxon>
        <taxon>Hexapoda</taxon>
        <taxon>Insecta</taxon>
        <taxon>Pterygota</taxon>
        <taxon>Neoptera</taxon>
        <taxon>Endopterygota</taxon>
        <taxon>Diptera</taxon>
        <taxon>Nematocera</taxon>
        <taxon>Culicoidea</taxon>
        <taxon>Culicidae</taxon>
        <taxon>Anophelinae</taxon>
        <taxon>Anopheles</taxon>
    </lineage>
</organism>
<accession>A0A2M4B6P1</accession>
<reference evidence="1" key="1">
    <citation type="submission" date="2018-01" db="EMBL/GenBank/DDBJ databases">
        <title>An insight into the sialome of Amazonian anophelines.</title>
        <authorList>
            <person name="Ribeiro J.M."/>
            <person name="Scarpassa V."/>
            <person name="Calvo E."/>
        </authorList>
    </citation>
    <scope>NUCLEOTIDE SEQUENCE</scope>
    <source>
        <tissue evidence="1">Salivary glands</tissue>
    </source>
</reference>
<name>A0A2M4B6P1_9DIPT</name>
<proteinExistence type="predicted"/>
<dbReference type="EMBL" id="GGFK01015366">
    <property type="protein sequence ID" value="MBW48687.1"/>
    <property type="molecule type" value="Transcribed_RNA"/>
</dbReference>
<dbReference type="AlphaFoldDB" id="A0A2M4B6P1"/>
<protein>
    <submittedName>
        <fullName evidence="1">Putative secreted protein</fullName>
    </submittedName>
</protein>